<dbReference type="Gene3D" id="3.60.40.10">
    <property type="entry name" value="PPM-type phosphatase domain"/>
    <property type="match status" value="1"/>
</dbReference>
<dbReference type="CDD" id="cd00143">
    <property type="entry name" value="PP2Cc"/>
    <property type="match status" value="1"/>
</dbReference>
<dbReference type="KEGG" id="mpsy:CEK71_20005"/>
<dbReference type="SMART" id="SM00332">
    <property type="entry name" value="PP2Cc"/>
    <property type="match status" value="1"/>
</dbReference>
<evidence type="ECO:0000259" key="1">
    <source>
        <dbReference type="PROSITE" id="PS51746"/>
    </source>
</evidence>
<sequence>MYHFYSQTQRGSKSSKNDDCFLINNYIAQNGSYKAQSKKNSFIIGVADGLGSAPKGSFAANYLLEQISQHKNQLTHALILNIINNVHAYLGKEFFCKASTVFTIVYSSNELITVYHLGDTRAYKLTKRNLIQLTNDHTYVQELIDAGVIGDGMRYNHPYKNVVKQSLGGKNGIHIDVYNNVFEPDERLLLTSDGIHDYLKKEEIEGILRKSTNIQENVINLINKSLEKGSSDDLTALVVKYM</sequence>
<dbReference type="InterPro" id="IPR036457">
    <property type="entry name" value="PPM-type-like_dom_sf"/>
</dbReference>
<accession>A0A1Z4C3Q1</accession>
<dbReference type="PROSITE" id="PS51746">
    <property type="entry name" value="PPM_2"/>
    <property type="match status" value="1"/>
</dbReference>
<dbReference type="InterPro" id="IPR015655">
    <property type="entry name" value="PP2C"/>
</dbReference>
<dbReference type="InterPro" id="IPR001932">
    <property type="entry name" value="PPM-type_phosphatase-like_dom"/>
</dbReference>
<gene>
    <name evidence="2" type="ORF">CEK71_20005</name>
</gene>
<evidence type="ECO:0000313" key="3">
    <source>
        <dbReference type="Proteomes" id="UP000197019"/>
    </source>
</evidence>
<dbReference type="SUPFAM" id="SSF81606">
    <property type="entry name" value="PP2C-like"/>
    <property type="match status" value="1"/>
</dbReference>
<evidence type="ECO:0000313" key="2">
    <source>
        <dbReference type="EMBL" id="ASF48163.1"/>
    </source>
</evidence>
<dbReference type="OrthoDB" id="9801841at2"/>
<dbReference type="PANTHER" id="PTHR47992">
    <property type="entry name" value="PROTEIN PHOSPHATASE"/>
    <property type="match status" value="1"/>
</dbReference>
<dbReference type="Pfam" id="PF13672">
    <property type="entry name" value="PP2C_2"/>
    <property type="match status" value="1"/>
</dbReference>
<dbReference type="SMART" id="SM00331">
    <property type="entry name" value="PP2C_SIG"/>
    <property type="match status" value="1"/>
</dbReference>
<proteinExistence type="predicted"/>
<feature type="domain" description="PPM-type phosphatase" evidence="1">
    <location>
        <begin position="2"/>
        <end position="241"/>
    </location>
</feature>
<dbReference type="Proteomes" id="UP000197019">
    <property type="component" value="Chromosome"/>
</dbReference>
<organism evidence="2 3">
    <name type="scientific">Methylovulum psychrotolerans</name>
    <dbReference type="NCBI Taxonomy" id="1704499"/>
    <lineage>
        <taxon>Bacteria</taxon>
        <taxon>Pseudomonadati</taxon>
        <taxon>Pseudomonadota</taxon>
        <taxon>Gammaproteobacteria</taxon>
        <taxon>Methylococcales</taxon>
        <taxon>Methylococcaceae</taxon>
        <taxon>Methylovulum</taxon>
    </lineage>
</organism>
<reference evidence="2 3" key="1">
    <citation type="submission" date="2017-06" db="EMBL/GenBank/DDBJ databases">
        <title>Genome Sequencing of the methanotroph Methylovulum psychrotolerants str. HV10-M2 isolated from a high-altitude environment.</title>
        <authorList>
            <person name="Mateos-Rivera A."/>
        </authorList>
    </citation>
    <scope>NUCLEOTIDE SEQUENCE [LARGE SCALE GENOMIC DNA]</scope>
    <source>
        <strain evidence="2 3">HV10_M2</strain>
    </source>
</reference>
<dbReference type="GO" id="GO:0004722">
    <property type="term" value="F:protein serine/threonine phosphatase activity"/>
    <property type="evidence" value="ECO:0007669"/>
    <property type="project" value="InterPro"/>
</dbReference>
<dbReference type="RefSeq" id="WP_088621033.1">
    <property type="nucleotide sequence ID" value="NZ_CP022129.1"/>
</dbReference>
<keyword evidence="3" id="KW-1185">Reference proteome</keyword>
<dbReference type="EMBL" id="CP022129">
    <property type="protein sequence ID" value="ASF48163.1"/>
    <property type="molecule type" value="Genomic_DNA"/>
</dbReference>
<name>A0A1Z4C3Q1_9GAMM</name>
<protein>
    <recommendedName>
        <fullName evidence="1">PPM-type phosphatase domain-containing protein</fullName>
    </recommendedName>
</protein>
<dbReference type="AlphaFoldDB" id="A0A1Z4C3Q1"/>